<evidence type="ECO:0000313" key="3">
    <source>
        <dbReference type="Proteomes" id="UP000831775"/>
    </source>
</evidence>
<proteinExistence type="predicted"/>
<feature type="region of interest" description="Disordered" evidence="1">
    <location>
        <begin position="37"/>
        <end position="63"/>
    </location>
</feature>
<organism evidence="2 3">
    <name type="scientific">Leucobacter rhizosphaerae</name>
    <dbReference type="NCBI Taxonomy" id="2932245"/>
    <lineage>
        <taxon>Bacteria</taxon>
        <taxon>Bacillati</taxon>
        <taxon>Actinomycetota</taxon>
        <taxon>Actinomycetes</taxon>
        <taxon>Micrococcales</taxon>
        <taxon>Microbacteriaceae</taxon>
        <taxon>Leucobacter</taxon>
    </lineage>
</organism>
<accession>A0ABY4FVR6</accession>
<evidence type="ECO:0000256" key="1">
    <source>
        <dbReference type="SAM" id="MobiDB-lite"/>
    </source>
</evidence>
<evidence type="ECO:0000313" key="2">
    <source>
        <dbReference type="EMBL" id="UOQ60372.1"/>
    </source>
</evidence>
<dbReference type="EMBL" id="CP095043">
    <property type="protein sequence ID" value="UOQ60372.1"/>
    <property type="molecule type" value="Genomic_DNA"/>
</dbReference>
<dbReference type="Gene3D" id="3.60.21.10">
    <property type="match status" value="1"/>
</dbReference>
<keyword evidence="3" id="KW-1185">Reference proteome</keyword>
<sequence>MSRLNDPEYVAVLRTDEWPSSIGARYGISRHAVKRDRAKLGERRENPTTGPVIAGESETHRPDGSADYVLNSEQAWGYSDFCRFIESKGQNPDEVTFTWGVTTNPSGGFWNKLNNVRPKVAGKDDGAPEWPVIQPAERVQFVTGWVPPKPARDGLKLSLKCADTQIGFRAGGNTIEAFHDWTAINVFIAVCRAEQPDSIIILGDFLDLAAQGKYVQEAGFARTTQMALNDGHLMLSLLRAACPNSQIVLVEGNHDKRMQSFIEQNALAAFGLKQANMPDSWPVMSLPNLLRMGELNIDYMDAYPAAAHWDDDTTRNIHGTRANSRGSTMAQYVQDAPHINTWAGHTHRTEIIYKTVIGPRGEPIETYSANPGALCHTDGRVPSVHGAIHADGSSARVVEDWQQGFGSLLHGDGVAWPQVHRIRDGVTVYNGKRFTVEHMGVHA</sequence>
<dbReference type="InterPro" id="IPR029052">
    <property type="entry name" value="Metallo-depent_PP-like"/>
</dbReference>
<name>A0ABY4FVR6_9MICO</name>
<reference evidence="2 3" key="1">
    <citation type="submission" date="2022-04" db="EMBL/GenBank/DDBJ databases">
        <title>Leucobacter sp. isolated from rhizosphere of onion.</title>
        <authorList>
            <person name="Won M."/>
            <person name="Lee C.-M."/>
            <person name="Woen H.-Y."/>
            <person name="Kwon S.-W."/>
        </authorList>
    </citation>
    <scope>NUCLEOTIDE SEQUENCE [LARGE SCALE GENOMIC DNA]</scope>
    <source>
        <strain evidence="2 3">H25R-14</strain>
    </source>
</reference>
<dbReference type="SUPFAM" id="SSF56300">
    <property type="entry name" value="Metallo-dependent phosphatases"/>
    <property type="match status" value="1"/>
</dbReference>
<dbReference type="Proteomes" id="UP000831775">
    <property type="component" value="Chromosome"/>
</dbReference>
<protein>
    <submittedName>
        <fullName evidence="2">Metallophosphoesterase</fullName>
    </submittedName>
</protein>
<dbReference type="RefSeq" id="WP_244685950.1">
    <property type="nucleotide sequence ID" value="NZ_CP095043.1"/>
</dbReference>
<gene>
    <name evidence="2" type="ORF">MUN76_15285</name>
</gene>